<evidence type="ECO:0000313" key="3">
    <source>
        <dbReference type="EMBL" id="AJZ56461.1"/>
    </source>
</evidence>
<proteinExistence type="predicted"/>
<reference evidence="3 4" key="1">
    <citation type="journal article" date="2015" name="Genome Announc.">
        <title>Complete genome sequences for 59 burkholderia isolates, both pathogenic and near neighbor.</title>
        <authorList>
            <person name="Johnson S.L."/>
            <person name="Bishop-Lilly K.A."/>
            <person name="Ladner J.T."/>
            <person name="Daligault H.E."/>
            <person name="Davenport K.W."/>
            <person name="Jaissle J."/>
            <person name="Frey K.G."/>
            <person name="Koroleva G.I."/>
            <person name="Bruce D.C."/>
            <person name="Coyne S.R."/>
            <person name="Broomall S.M."/>
            <person name="Li P.E."/>
            <person name="Teshima H."/>
            <person name="Gibbons H.S."/>
            <person name="Palacios G.F."/>
            <person name="Rosenzweig C.N."/>
            <person name="Redden C.L."/>
            <person name="Xu Y."/>
            <person name="Minogue T.D."/>
            <person name="Chain P.S."/>
        </authorList>
    </citation>
    <scope>NUCLEOTIDE SEQUENCE [LARGE SCALE GENOMIC DNA]</scope>
    <source>
        <strain evidence="3 4">ATCC BAA-463</strain>
    </source>
</reference>
<feature type="domain" description="DUF746" evidence="2">
    <location>
        <begin position="364"/>
        <end position="412"/>
    </location>
</feature>
<dbReference type="KEGG" id="bfn:OI25_8025"/>
<evidence type="ECO:0000256" key="1">
    <source>
        <dbReference type="SAM" id="MobiDB-lite"/>
    </source>
</evidence>
<gene>
    <name evidence="3" type="ORF">OI25_8025</name>
</gene>
<evidence type="ECO:0000313" key="4">
    <source>
        <dbReference type="Proteomes" id="UP000032614"/>
    </source>
</evidence>
<feature type="region of interest" description="Disordered" evidence="1">
    <location>
        <begin position="1"/>
        <end position="28"/>
    </location>
</feature>
<dbReference type="Proteomes" id="UP000032614">
    <property type="component" value="Plasmid pBIL"/>
</dbReference>
<organism evidence="3 4">
    <name type="scientific">Paraburkholderia fungorum</name>
    <dbReference type="NCBI Taxonomy" id="134537"/>
    <lineage>
        <taxon>Bacteria</taxon>
        <taxon>Pseudomonadati</taxon>
        <taxon>Pseudomonadota</taxon>
        <taxon>Betaproteobacteria</taxon>
        <taxon>Burkholderiales</taxon>
        <taxon>Burkholderiaceae</taxon>
        <taxon>Paraburkholderia</taxon>
    </lineage>
</organism>
<accession>A0AAU8SRI5</accession>
<dbReference type="RefSeq" id="WP_052660826.1">
    <property type="nucleotide sequence ID" value="NZ_CP099626.1"/>
</dbReference>
<feature type="domain" description="DUF746" evidence="2">
    <location>
        <begin position="105"/>
        <end position="159"/>
    </location>
</feature>
<sequence length="471" mass="53305">MPTPAPVLEFDSTHPLTHSPGRDYGDAEDPELTRHVMKLWADLHSREDRPVPACPHCDGRNTQLQNRPNSHHALPFFRCNDCRRIYSRLTGTPLARLRFAAKVPAFVRLLGQPIPLEEASRRLRVDYTALSNWLMRFRELIAQDDPDARWASRVLLGVKYRPEGTCPHCDFHGQLFNGGFGVDGRRRALCPHCKRGWSMARDAEGAEITVRVVKDLALTAVARRKRAGHDAPELASAEHAVLSVPPKSTVQPVEIPAVPAPHAGRFDFSQPLRANSPLPRRHAEDRHLTVFLTAEINRVFSDSTDPPHCPHCAGIDTRLSSRPRASAALPSFHCRGCTRCFTRATRTPMANMLRKDMLFAFLPWLSQHRPLTHAAAEFGTSPEVIKAWVGRFRVWLLELDPSGRYEQRVRLGLKVPWPVLPCPHCLTEAPARPHGFKRTRTQSALMLGRRLFRCTGCNRFFDMPIERPRKT</sequence>
<dbReference type="InterPro" id="IPR008008">
    <property type="entry name" value="DUF746"/>
</dbReference>
<dbReference type="Pfam" id="PF05344">
    <property type="entry name" value="DUF746"/>
    <property type="match status" value="2"/>
</dbReference>
<protein>
    <submittedName>
        <fullName evidence="3">Helix-turn-helix domain protein</fullName>
    </submittedName>
</protein>
<keyword evidence="3" id="KW-0614">Plasmid</keyword>
<geneLocation type="plasmid" evidence="3 4">
    <name>pBIL</name>
</geneLocation>
<dbReference type="EMBL" id="CP010024">
    <property type="protein sequence ID" value="AJZ56461.1"/>
    <property type="molecule type" value="Genomic_DNA"/>
</dbReference>
<dbReference type="AlphaFoldDB" id="A0AAU8SRI5"/>
<name>A0AAU8SRI5_9BURK</name>
<evidence type="ECO:0000259" key="2">
    <source>
        <dbReference type="Pfam" id="PF05344"/>
    </source>
</evidence>